<organism evidence="1 2">
    <name type="scientific">Gigaspora margarita</name>
    <dbReference type="NCBI Taxonomy" id="4874"/>
    <lineage>
        <taxon>Eukaryota</taxon>
        <taxon>Fungi</taxon>
        <taxon>Fungi incertae sedis</taxon>
        <taxon>Mucoromycota</taxon>
        <taxon>Glomeromycotina</taxon>
        <taxon>Glomeromycetes</taxon>
        <taxon>Diversisporales</taxon>
        <taxon>Gigasporaceae</taxon>
        <taxon>Gigaspora</taxon>
    </lineage>
</organism>
<evidence type="ECO:0000313" key="2">
    <source>
        <dbReference type="Proteomes" id="UP000789901"/>
    </source>
</evidence>
<protein>
    <submittedName>
        <fullName evidence="1">29948_t:CDS:1</fullName>
    </submittedName>
</protein>
<dbReference type="Proteomes" id="UP000789901">
    <property type="component" value="Unassembled WGS sequence"/>
</dbReference>
<feature type="non-terminal residue" evidence="1">
    <location>
        <position position="1"/>
    </location>
</feature>
<dbReference type="EMBL" id="CAJVQB010154861">
    <property type="protein sequence ID" value="CAG8855959.1"/>
    <property type="molecule type" value="Genomic_DNA"/>
</dbReference>
<name>A0ABN7XPU8_GIGMA</name>
<proteinExistence type="predicted"/>
<comment type="caution">
    <text evidence="1">The sequence shown here is derived from an EMBL/GenBank/DDBJ whole genome shotgun (WGS) entry which is preliminary data.</text>
</comment>
<reference evidence="1 2" key="1">
    <citation type="submission" date="2021-06" db="EMBL/GenBank/DDBJ databases">
        <authorList>
            <person name="Kallberg Y."/>
            <person name="Tangrot J."/>
            <person name="Rosling A."/>
        </authorList>
    </citation>
    <scope>NUCLEOTIDE SEQUENCE [LARGE SCALE GENOMIC DNA]</scope>
    <source>
        <strain evidence="1 2">120-4 pot B 10/14</strain>
    </source>
</reference>
<keyword evidence="2" id="KW-1185">Reference proteome</keyword>
<sequence>ELESLNNEISKLEEIYLTNDNLDEESDNESTDNKTYNETSESLVVYIDDFFTAEQIECYHKIYVLHPMRALAEVEKTRNKRLNKWDDDAFLAKLKQFDCCTLKCLLNVNP</sequence>
<gene>
    <name evidence="1" type="ORF">GMARGA_LOCUS44780</name>
</gene>
<accession>A0ABN7XPU8</accession>
<evidence type="ECO:0000313" key="1">
    <source>
        <dbReference type="EMBL" id="CAG8855959.1"/>
    </source>
</evidence>